<name>A0A3R9KRG0_STRMT</name>
<dbReference type="CDD" id="cd00138">
    <property type="entry name" value="PLDc_SF"/>
    <property type="match status" value="1"/>
</dbReference>
<dbReference type="EMBL" id="RJPW01000020">
    <property type="protein sequence ID" value="RSJ89200.1"/>
    <property type="molecule type" value="Genomic_DNA"/>
</dbReference>
<dbReference type="AlphaFoldDB" id="A0A3R9KRG0"/>
<comment type="caution">
    <text evidence="1">The sequence shown here is derived from an EMBL/GenBank/DDBJ whole genome shotgun (WGS) entry which is preliminary data.</text>
</comment>
<gene>
    <name evidence="1" type="ORF">D8788_09160</name>
</gene>
<dbReference type="Proteomes" id="UP000271520">
    <property type="component" value="Unassembled WGS sequence"/>
</dbReference>
<dbReference type="Gene3D" id="3.30.870.10">
    <property type="entry name" value="Endonuclease Chain A"/>
    <property type="match status" value="1"/>
</dbReference>
<reference evidence="1 2" key="1">
    <citation type="submission" date="2018-11" db="EMBL/GenBank/DDBJ databases">
        <title>Species Designations Belie Phenotypic and Genotypic Heterogeneity in Oral Streptococci.</title>
        <authorList>
            <person name="Velsko I."/>
        </authorList>
    </citation>
    <scope>NUCLEOTIDE SEQUENCE [LARGE SCALE GENOMIC DNA]</scope>
    <source>
        <strain evidence="1 2">BCC22</strain>
    </source>
</reference>
<dbReference type="RefSeq" id="WP_125410219.1">
    <property type="nucleotide sequence ID" value="NZ_RJPW01000020.1"/>
</dbReference>
<evidence type="ECO:0008006" key="3">
    <source>
        <dbReference type="Google" id="ProtNLM"/>
    </source>
</evidence>
<evidence type="ECO:0000313" key="2">
    <source>
        <dbReference type="Proteomes" id="UP000271520"/>
    </source>
</evidence>
<protein>
    <recommendedName>
        <fullName evidence="3">PLD phosphodiesterase domain-containing protein</fullName>
    </recommendedName>
</protein>
<organism evidence="1 2">
    <name type="scientific">Streptococcus mitis</name>
    <dbReference type="NCBI Taxonomy" id="28037"/>
    <lineage>
        <taxon>Bacteria</taxon>
        <taxon>Bacillati</taxon>
        <taxon>Bacillota</taxon>
        <taxon>Bacilli</taxon>
        <taxon>Lactobacillales</taxon>
        <taxon>Streptococcaceae</taxon>
        <taxon>Streptococcus</taxon>
        <taxon>Streptococcus mitis group</taxon>
    </lineage>
</organism>
<evidence type="ECO:0000313" key="1">
    <source>
        <dbReference type="EMBL" id="RSJ89200.1"/>
    </source>
</evidence>
<sequence length="379" mass="43837">MIINFSDGIFIGNIEDSIDYQNVLDNFGKAKLINILTYNISKNKEFKELVNNLAGIDDNVPIRIVTSIPSWQYGSDVSEAYEEYKRILEPILGKKNIQIKFSKDNHGKIVGTESVVYFGSANLSFNRKNIETGCINYDSSFITELYKSFFDEIFNIAIPIEEESIVIITSLARELSKVADDLTELTNSYQEVTDKIIIELTNLRDDLLKVDELNYNDDFLVQISSFNDFDLENIQKESRSLFEKADSIDYSDCESISVYNRLVSDSIDKLKKEYNQDVKAINSSLIPEHEKKIHIDLLSRECQEKMPSEIIDSIEQTNIDWSIMEDAKELAKEEFIITNYENFCTELFDLTDILKELEHRLMYYVKNNLKTKSFTDLKS</sequence>
<accession>A0A3R9KRG0</accession>
<proteinExistence type="predicted"/>